<comment type="caution">
    <text evidence="1">The sequence shown here is derived from an EMBL/GenBank/DDBJ whole genome shotgun (WGS) entry which is preliminary data.</text>
</comment>
<proteinExistence type="predicted"/>
<name>A0A163UJR8_9BACL</name>
<dbReference type="Proteomes" id="UP000076563">
    <property type="component" value="Unassembled WGS sequence"/>
</dbReference>
<dbReference type="EMBL" id="LQRA01000093">
    <property type="protein sequence ID" value="KZE73426.1"/>
    <property type="molecule type" value="Genomic_DNA"/>
</dbReference>
<protein>
    <submittedName>
        <fullName evidence="1">Uncharacterized protein</fullName>
    </submittedName>
</protein>
<dbReference type="OrthoDB" id="9951811at2"/>
<sequence length="73" mass="8694">MGEVKIGIAKENAFHEPTVYYLWECPEYIKNEVWGELLQLEDNTNDIKMFHCTWLVKLKEVCEKHNVKINLVQ</sequence>
<keyword evidence="2" id="KW-1185">Reference proteome</keyword>
<evidence type="ECO:0000313" key="1">
    <source>
        <dbReference type="EMBL" id="KZE73426.1"/>
    </source>
</evidence>
<gene>
    <name evidence="1" type="ORF">AV654_32640</name>
</gene>
<organism evidence="1 2">
    <name type="scientific">Paenibacillus elgii</name>
    <dbReference type="NCBI Taxonomy" id="189691"/>
    <lineage>
        <taxon>Bacteria</taxon>
        <taxon>Bacillati</taxon>
        <taxon>Bacillota</taxon>
        <taxon>Bacilli</taxon>
        <taxon>Bacillales</taxon>
        <taxon>Paenibacillaceae</taxon>
        <taxon>Paenibacillus</taxon>
    </lineage>
</organism>
<dbReference type="AlphaFoldDB" id="A0A163UJR8"/>
<dbReference type="RefSeq" id="WP_010501182.1">
    <property type="nucleotide sequence ID" value="NZ_JAAIVH010000001.1"/>
</dbReference>
<reference evidence="2" key="1">
    <citation type="submission" date="2016-01" db="EMBL/GenBank/DDBJ databases">
        <title>Draft genome of Chromobacterium sp. F49.</title>
        <authorList>
            <person name="Hong K.W."/>
        </authorList>
    </citation>
    <scope>NUCLEOTIDE SEQUENCE [LARGE SCALE GENOMIC DNA]</scope>
    <source>
        <strain evidence="2">M63</strain>
    </source>
</reference>
<evidence type="ECO:0000313" key="2">
    <source>
        <dbReference type="Proteomes" id="UP000076563"/>
    </source>
</evidence>
<accession>A0A163UJR8</accession>